<reference evidence="1" key="1">
    <citation type="submission" date="2021-08" db="EMBL/GenBank/DDBJ databases">
        <title>Hoeflea bacterium WL0058 sp. nov., isolated from the sediment.</title>
        <authorList>
            <person name="Wang L."/>
            <person name="Zhang D."/>
        </authorList>
    </citation>
    <scope>NUCLEOTIDE SEQUENCE</scope>
    <source>
        <strain evidence="1">WL0058</strain>
    </source>
</reference>
<protein>
    <recommendedName>
        <fullName evidence="3">Restriction endonuclease type IV Mrr domain-containing protein</fullName>
    </recommendedName>
</protein>
<keyword evidence="2" id="KW-1185">Reference proteome</keyword>
<evidence type="ECO:0008006" key="3">
    <source>
        <dbReference type="Google" id="ProtNLM"/>
    </source>
</evidence>
<comment type="caution">
    <text evidence="1">The sequence shown here is derived from an EMBL/GenBank/DDBJ whole genome shotgun (WGS) entry which is preliminary data.</text>
</comment>
<organism evidence="1 2">
    <name type="scientific">Flavimaribacter sediminis</name>
    <dbReference type="NCBI Taxonomy" id="2865987"/>
    <lineage>
        <taxon>Bacteria</taxon>
        <taxon>Pseudomonadati</taxon>
        <taxon>Pseudomonadota</taxon>
        <taxon>Alphaproteobacteria</taxon>
        <taxon>Hyphomicrobiales</taxon>
        <taxon>Rhizobiaceae</taxon>
        <taxon>Flavimaribacter</taxon>
    </lineage>
</organism>
<dbReference type="EMBL" id="JAICBX010000003">
    <property type="protein sequence ID" value="MBW8639173.1"/>
    <property type="molecule type" value="Genomic_DNA"/>
</dbReference>
<evidence type="ECO:0000313" key="2">
    <source>
        <dbReference type="Proteomes" id="UP001196509"/>
    </source>
</evidence>
<proteinExistence type="predicted"/>
<gene>
    <name evidence="1" type="ORF">K1W69_18400</name>
</gene>
<name>A0AAE3D324_9HYPH</name>
<sequence>MRVSQFYDLGRNQGTLDFVDVELNTDVPVFVSPRALHELGSDFGQHCEFLVQNFFQHVISLIRDGNHKQAEELLATLREPNETHLGLSKDAPAGRAMGDGSAHKVWQALSTSEAAKSGLLKDLEDTALLVRGINRDVISDITTNIIRAPLIQYTQHVCDYYGIHKESGVSSGNIWHPDEHKWVQDFVDLPVPNGFGRILLVPKAIVRLSLGYDASEYYRHYLLERMREAEEAAHTGLVALIQGGPRRGQVGVTKKALIEKYGQNKDSIVSQTLRFPDVLDAYKRTKDSAPSLPLSHYQFPDGDGSSTPDWNTLLSNIQTIPTGRKDAAKYEDAIESLLTALFYPALTNPTKQTRIHAGQKIIDITYTNMGVAGFFSWVRGHYSSAMLMVECKNYGNEVANPEVDQLSGRFSPSRGTVGLLVCRNVLDLESLLERCRNTAADARGYIIPLTDADLAELVNARTTAMDSLEFPLLRRRFEQLIL</sequence>
<evidence type="ECO:0000313" key="1">
    <source>
        <dbReference type="EMBL" id="MBW8639173.1"/>
    </source>
</evidence>
<accession>A0AAE3D324</accession>
<dbReference type="Proteomes" id="UP001196509">
    <property type="component" value="Unassembled WGS sequence"/>
</dbReference>
<dbReference type="RefSeq" id="WP_220229877.1">
    <property type="nucleotide sequence ID" value="NZ_JAICBX010000003.1"/>
</dbReference>
<dbReference type="AlphaFoldDB" id="A0AAE3D324"/>